<proteinExistence type="predicted"/>
<comment type="caution">
    <text evidence="2">The sequence shown here is derived from an EMBL/GenBank/DDBJ whole genome shotgun (WGS) entry which is preliminary data.</text>
</comment>
<feature type="region of interest" description="Disordered" evidence="1">
    <location>
        <begin position="40"/>
        <end position="62"/>
    </location>
</feature>
<organism evidence="2 3">
    <name type="scientific">Paraphaeosphaeria minitans</name>
    <dbReference type="NCBI Taxonomy" id="565426"/>
    <lineage>
        <taxon>Eukaryota</taxon>
        <taxon>Fungi</taxon>
        <taxon>Dikarya</taxon>
        <taxon>Ascomycota</taxon>
        <taxon>Pezizomycotina</taxon>
        <taxon>Dothideomycetes</taxon>
        <taxon>Pleosporomycetidae</taxon>
        <taxon>Pleosporales</taxon>
        <taxon>Massarineae</taxon>
        <taxon>Didymosphaeriaceae</taxon>
        <taxon>Paraphaeosphaeria</taxon>
    </lineage>
</organism>
<evidence type="ECO:0000313" key="2">
    <source>
        <dbReference type="EMBL" id="KAF9734744.1"/>
    </source>
</evidence>
<reference evidence="2" key="1">
    <citation type="journal article" date="2020" name="Mol. Plant Microbe Interact.">
        <title>Genome Sequence of the Biocontrol Agent Coniothyrium minitans strain Conio (IMI 134523).</title>
        <authorList>
            <person name="Patel D."/>
            <person name="Shittu T.A."/>
            <person name="Baroncelli R."/>
            <person name="Muthumeenakshi S."/>
            <person name="Osborne T.H."/>
            <person name="Janganan T.K."/>
            <person name="Sreenivasaprasad S."/>
        </authorList>
    </citation>
    <scope>NUCLEOTIDE SEQUENCE</scope>
    <source>
        <strain evidence="2">Conio</strain>
    </source>
</reference>
<keyword evidence="3" id="KW-1185">Reference proteome</keyword>
<dbReference type="EMBL" id="WJXW01000007">
    <property type="protein sequence ID" value="KAF9734744.1"/>
    <property type="molecule type" value="Genomic_DNA"/>
</dbReference>
<accession>A0A9P6GG16</accession>
<gene>
    <name evidence="2" type="ORF">PMIN01_07647</name>
</gene>
<protein>
    <submittedName>
        <fullName evidence="2">Uncharacterized protein</fullName>
    </submittedName>
</protein>
<evidence type="ECO:0000313" key="3">
    <source>
        <dbReference type="Proteomes" id="UP000756921"/>
    </source>
</evidence>
<dbReference type="AlphaFoldDB" id="A0A9P6GG16"/>
<evidence type="ECO:0000256" key="1">
    <source>
        <dbReference type="SAM" id="MobiDB-lite"/>
    </source>
</evidence>
<dbReference type="Proteomes" id="UP000756921">
    <property type="component" value="Unassembled WGS sequence"/>
</dbReference>
<name>A0A9P6GG16_9PLEO</name>
<feature type="compositionally biased region" description="Polar residues" evidence="1">
    <location>
        <begin position="40"/>
        <end position="53"/>
    </location>
</feature>
<sequence>MSGKGSTPQLHLFNGTISHAPPFPVFSLLLPIPSHAVTSRSQFTQPHPSSPTVVSDHAVGSNSSRINSAPPLPILDHDSLVYLHRPVPTLGLRTPITVSPFARRAGEGNFAVHKPERTGFAGEWNAGWLASRENATLRSNLYVPPQAKGPDVDVDCPQLAGLLAEHRAWLHVFSSLPPRAPMIVSTPTPAVIEGLRVPRDPPKKRRFSRAFPPLAAGPATPLVVHI</sequence>